<protein>
    <submittedName>
        <fullName evidence="3">3',5'-cyclic AMP phosphodiesterase CpdA</fullName>
    </submittedName>
</protein>
<dbReference type="PANTHER" id="PTHR22953:SF153">
    <property type="entry name" value="PURPLE ACID PHOSPHATASE"/>
    <property type="match status" value="1"/>
</dbReference>
<dbReference type="STRING" id="551996.SAMN05192573_11148"/>
<organism evidence="3 4">
    <name type="scientific">Mucilaginibacter gossypii</name>
    <dbReference type="NCBI Taxonomy" id="551996"/>
    <lineage>
        <taxon>Bacteria</taxon>
        <taxon>Pseudomonadati</taxon>
        <taxon>Bacteroidota</taxon>
        <taxon>Sphingobacteriia</taxon>
        <taxon>Sphingobacteriales</taxon>
        <taxon>Sphingobacteriaceae</taxon>
        <taxon>Mucilaginibacter</taxon>
    </lineage>
</organism>
<dbReference type="InterPro" id="IPR029052">
    <property type="entry name" value="Metallo-depent_PP-like"/>
</dbReference>
<feature type="domain" description="Calcineurin-like phosphoesterase" evidence="2">
    <location>
        <begin position="58"/>
        <end position="275"/>
    </location>
</feature>
<dbReference type="EMBL" id="FNCG01000011">
    <property type="protein sequence ID" value="SDH61989.1"/>
    <property type="molecule type" value="Genomic_DNA"/>
</dbReference>
<keyword evidence="4" id="KW-1185">Reference proteome</keyword>
<dbReference type="PANTHER" id="PTHR22953">
    <property type="entry name" value="ACID PHOSPHATASE RELATED"/>
    <property type="match status" value="1"/>
</dbReference>
<dbReference type="InterPro" id="IPR039331">
    <property type="entry name" value="PAPs-like"/>
</dbReference>
<proteinExistence type="predicted"/>
<dbReference type="AlphaFoldDB" id="A0A1G8DX38"/>
<keyword evidence="1" id="KW-0732">Signal</keyword>
<dbReference type="SUPFAM" id="SSF56300">
    <property type="entry name" value="Metallo-dependent phosphatases"/>
    <property type="match status" value="1"/>
</dbReference>
<accession>A0A1G8DX38</accession>
<dbReference type="Pfam" id="PF00149">
    <property type="entry name" value="Metallophos"/>
    <property type="match status" value="1"/>
</dbReference>
<evidence type="ECO:0000313" key="3">
    <source>
        <dbReference type="EMBL" id="SDH61989.1"/>
    </source>
</evidence>
<reference evidence="4" key="1">
    <citation type="submission" date="2016-10" db="EMBL/GenBank/DDBJ databases">
        <authorList>
            <person name="Varghese N."/>
            <person name="Submissions S."/>
        </authorList>
    </citation>
    <scope>NUCLEOTIDE SEQUENCE [LARGE SCALE GENOMIC DNA]</scope>
    <source>
        <strain evidence="4">Gh-67</strain>
    </source>
</reference>
<dbReference type="Proteomes" id="UP000199705">
    <property type="component" value="Unassembled WGS sequence"/>
</dbReference>
<sequence>MEQMALISSLKHTGPVIKKDQPDDSYKFQPLPEPSGNYPYHLSIHDVVPGIADDKMVFHMVGDTGSIRNPGSQRRIAALMAAQYKVLSGAGKPKFLYHLGDVVYNYGEAQNYYEQFFEPYSLYPGPIFAIAGNHDSDVNPSAAMPYQSLDAFTTVFCDTVSRQVMLSRRIDRKSMPQPNIYWTMDTPLATIIGLHTNVPKYGVVTREQREWFMEELRSADMQRPDKAIILCMHHAPYSADINHGASLPMIDFLEGVFEETGVRPDIVFSGHVHNYQRFSKQYDDLTMMPYIVAGTGGFDELHPIALTDNTGFTAEDSRFDGVSLEYSCDTRHGFLKIAVEKINNGLTLTGEYYTVADEDENTAVLTDSFVIKI</sequence>
<evidence type="ECO:0000259" key="2">
    <source>
        <dbReference type="Pfam" id="PF00149"/>
    </source>
</evidence>
<dbReference type="Gene3D" id="3.60.21.10">
    <property type="match status" value="1"/>
</dbReference>
<evidence type="ECO:0000313" key="4">
    <source>
        <dbReference type="Proteomes" id="UP000199705"/>
    </source>
</evidence>
<gene>
    <name evidence="3" type="ORF">SAMN05192573_11148</name>
</gene>
<evidence type="ECO:0000256" key="1">
    <source>
        <dbReference type="ARBA" id="ARBA00022729"/>
    </source>
</evidence>
<dbReference type="GO" id="GO:0003993">
    <property type="term" value="F:acid phosphatase activity"/>
    <property type="evidence" value="ECO:0007669"/>
    <property type="project" value="InterPro"/>
</dbReference>
<dbReference type="InterPro" id="IPR004843">
    <property type="entry name" value="Calcineurin-like_PHP"/>
</dbReference>
<name>A0A1G8DX38_9SPHI</name>